<dbReference type="Pfam" id="PF25092">
    <property type="entry name" value="SH3_KIN17_C"/>
    <property type="match status" value="1"/>
</dbReference>
<evidence type="ECO:0000256" key="5">
    <source>
        <dbReference type="SAM" id="MobiDB-lite"/>
    </source>
</evidence>
<keyword evidence="3" id="KW-0863">Zinc-finger</keyword>
<dbReference type="InterPro" id="IPR036236">
    <property type="entry name" value="Znf_C2H2_sf"/>
</dbReference>
<dbReference type="PANTHER" id="PTHR12805:SF0">
    <property type="entry name" value="DNA_RNA-BINDING PROTEIN KIN17"/>
    <property type="match status" value="1"/>
</dbReference>
<organism evidence="7 8">
    <name type="scientific">Elliptochloris bilobata</name>
    <dbReference type="NCBI Taxonomy" id="381761"/>
    <lineage>
        <taxon>Eukaryota</taxon>
        <taxon>Viridiplantae</taxon>
        <taxon>Chlorophyta</taxon>
        <taxon>core chlorophytes</taxon>
        <taxon>Trebouxiophyceae</taxon>
        <taxon>Trebouxiophyceae incertae sedis</taxon>
        <taxon>Elliptochloris clade</taxon>
        <taxon>Elliptochloris</taxon>
    </lineage>
</organism>
<evidence type="ECO:0000256" key="3">
    <source>
        <dbReference type="ARBA" id="ARBA00022771"/>
    </source>
</evidence>
<evidence type="ECO:0000259" key="6">
    <source>
        <dbReference type="PROSITE" id="PS00028"/>
    </source>
</evidence>
<dbReference type="SMART" id="SM01253">
    <property type="entry name" value="Kin17_mid"/>
    <property type="match status" value="1"/>
</dbReference>
<accession>A0AAW1RGR6</accession>
<dbReference type="InterPro" id="IPR038254">
    <property type="entry name" value="KIN17_WH-like_sf"/>
</dbReference>
<comment type="caution">
    <text evidence="7">The sequence shown here is derived from an EMBL/GenBank/DDBJ whole genome shotgun (WGS) entry which is preliminary data.</text>
</comment>
<dbReference type="InterPro" id="IPR037321">
    <property type="entry name" value="KIN17-like"/>
</dbReference>
<evidence type="ECO:0000313" key="8">
    <source>
        <dbReference type="Proteomes" id="UP001445335"/>
    </source>
</evidence>
<dbReference type="PANTHER" id="PTHR12805">
    <property type="entry name" value="KIN17 KIN, ANTIGENIC DETERMINANT OF RECA PROTEIN HOMOLOG"/>
    <property type="match status" value="1"/>
</dbReference>
<keyword evidence="8" id="KW-1185">Reference proteome</keyword>
<dbReference type="Gene3D" id="2.30.30.140">
    <property type="match status" value="1"/>
</dbReference>
<dbReference type="InterPro" id="IPR041995">
    <property type="entry name" value="KOW_KIN17"/>
</dbReference>
<evidence type="ECO:0000256" key="4">
    <source>
        <dbReference type="ARBA" id="ARBA00022833"/>
    </source>
</evidence>
<dbReference type="Gene3D" id="1.10.10.2030">
    <property type="entry name" value="DNA/RNA-binding protein Kin17, conserved domain"/>
    <property type="match status" value="1"/>
</dbReference>
<feature type="region of interest" description="Disordered" evidence="5">
    <location>
        <begin position="233"/>
        <end position="284"/>
    </location>
</feature>
<dbReference type="GO" id="GO:0005634">
    <property type="term" value="C:nucleus"/>
    <property type="evidence" value="ECO:0007669"/>
    <property type="project" value="TreeGrafter"/>
</dbReference>
<feature type="domain" description="C2H2-type" evidence="6">
    <location>
        <begin position="31"/>
        <end position="53"/>
    </location>
</feature>
<dbReference type="GO" id="GO:0003690">
    <property type="term" value="F:double-stranded DNA binding"/>
    <property type="evidence" value="ECO:0007669"/>
    <property type="project" value="TreeGrafter"/>
</dbReference>
<dbReference type="GO" id="GO:0008270">
    <property type="term" value="F:zinc ion binding"/>
    <property type="evidence" value="ECO:0007669"/>
    <property type="project" value="UniProtKB-KW"/>
</dbReference>
<dbReference type="Proteomes" id="UP001445335">
    <property type="component" value="Unassembled WGS sequence"/>
</dbReference>
<keyword evidence="4" id="KW-0862">Zinc</keyword>
<dbReference type="InterPro" id="IPR014722">
    <property type="entry name" value="Rib_uL2_dom2"/>
</dbReference>
<dbReference type="Pfam" id="PF18131">
    <property type="entry name" value="KN17_SH3"/>
    <property type="match status" value="1"/>
</dbReference>
<gene>
    <name evidence="7" type="ORF">WJX81_002048</name>
</gene>
<sequence>MGKAGKGDFFSPKNIANRIKAKGLQKLRWYCQMCNKQCRDENGFKCHQTSESHKRQMLVFGQAPEHVIDGFSQSFLNEFVEHLRRSHPHSRVAAKIVYNEYIANRHHVHMNATKWLTLTDFIKYLGREGFCKVDETEKGWYISLIQRDPAEELAAERRAKRERAEADEAERQRENLTDQIQRAAKHARPDEGPAEATELQRDAEGEPLRLALAAKRSAAREAPAVRVAAPAFEAAARDDKAASTSAPRARSKAEELMQRELAAKRGREERAKSGGGSGGGGGGRKDAPWLLTGIIVKVMSRELAEHGYYKQKGVVEKLVSKYVAQVSMLGSGDLLQVDQAHLETVLPAAGGGVRVLGGCHRGAAAEMLAVEPEAFQARVRIRDGPDAGTELRLDYEDVCKLASA</sequence>
<dbReference type="PROSITE" id="PS00028">
    <property type="entry name" value="ZINC_FINGER_C2H2_1"/>
    <property type="match status" value="1"/>
</dbReference>
<dbReference type="Pfam" id="PF10357">
    <property type="entry name" value="WH_KIN17"/>
    <property type="match status" value="1"/>
</dbReference>
<feature type="compositionally biased region" description="Gly residues" evidence="5">
    <location>
        <begin position="273"/>
        <end position="282"/>
    </location>
</feature>
<dbReference type="InterPro" id="IPR056767">
    <property type="entry name" value="C2H2-Znf_KIN17"/>
</dbReference>
<dbReference type="GO" id="GO:0006260">
    <property type="term" value="P:DNA replication"/>
    <property type="evidence" value="ECO:0007669"/>
    <property type="project" value="TreeGrafter"/>
</dbReference>
<feature type="region of interest" description="Disordered" evidence="5">
    <location>
        <begin position="156"/>
        <end position="205"/>
    </location>
</feature>
<dbReference type="InterPro" id="IPR013087">
    <property type="entry name" value="Znf_C2H2_type"/>
</dbReference>
<dbReference type="Pfam" id="PF25095">
    <property type="entry name" value="C2H2-zf_KIN17"/>
    <property type="match status" value="1"/>
</dbReference>
<dbReference type="InterPro" id="IPR041330">
    <property type="entry name" value="KN17_SH3"/>
</dbReference>
<evidence type="ECO:0000256" key="1">
    <source>
        <dbReference type="ARBA" id="ARBA00008517"/>
    </source>
</evidence>
<feature type="compositionally biased region" description="Basic and acidic residues" evidence="5">
    <location>
        <begin position="251"/>
        <end position="272"/>
    </location>
</feature>
<name>A0AAW1RGR6_9CHLO</name>
<feature type="compositionally biased region" description="Basic and acidic residues" evidence="5">
    <location>
        <begin position="156"/>
        <end position="176"/>
    </location>
</feature>
<comment type="similarity">
    <text evidence="1">Belongs to the KIN17 family.</text>
</comment>
<evidence type="ECO:0000313" key="7">
    <source>
        <dbReference type="EMBL" id="KAK9832798.1"/>
    </source>
</evidence>
<dbReference type="AlphaFoldDB" id="A0AAW1RGR6"/>
<keyword evidence="2" id="KW-0479">Metal-binding</keyword>
<proteinExistence type="inferred from homology"/>
<protein>
    <recommendedName>
        <fullName evidence="6">C2H2-type domain-containing protein</fullName>
    </recommendedName>
</protein>
<dbReference type="GO" id="GO:0006974">
    <property type="term" value="P:DNA damage response"/>
    <property type="evidence" value="ECO:0007669"/>
    <property type="project" value="TreeGrafter"/>
</dbReference>
<evidence type="ECO:0000256" key="2">
    <source>
        <dbReference type="ARBA" id="ARBA00022723"/>
    </source>
</evidence>
<reference evidence="7 8" key="1">
    <citation type="journal article" date="2024" name="Nat. Commun.">
        <title>Phylogenomics reveals the evolutionary origins of lichenization in chlorophyte algae.</title>
        <authorList>
            <person name="Puginier C."/>
            <person name="Libourel C."/>
            <person name="Otte J."/>
            <person name="Skaloud P."/>
            <person name="Haon M."/>
            <person name="Grisel S."/>
            <person name="Petersen M."/>
            <person name="Berrin J.G."/>
            <person name="Delaux P.M."/>
            <person name="Dal Grande F."/>
            <person name="Keller J."/>
        </authorList>
    </citation>
    <scope>NUCLEOTIDE SEQUENCE [LARGE SCALE GENOMIC DNA]</scope>
    <source>
        <strain evidence="7 8">SAG 245.80</strain>
    </source>
</reference>
<dbReference type="EMBL" id="JALJOU010000038">
    <property type="protein sequence ID" value="KAK9832798.1"/>
    <property type="molecule type" value="Genomic_DNA"/>
</dbReference>
<dbReference type="InterPro" id="IPR019447">
    <property type="entry name" value="DNA/RNA-bd_Kin17_WH-like_dom"/>
</dbReference>
<dbReference type="SUPFAM" id="SSF57667">
    <property type="entry name" value="beta-beta-alpha zinc fingers"/>
    <property type="match status" value="1"/>
</dbReference>
<dbReference type="FunFam" id="1.10.10.2030:FF:000001">
    <property type="entry name" value="DNA/RNA-binding protein KIN17, putative"/>
    <property type="match status" value="1"/>
</dbReference>
<dbReference type="Gene3D" id="2.30.30.30">
    <property type="match status" value="1"/>
</dbReference>